<name>A0A919NYD6_9CELL</name>
<evidence type="ECO:0000313" key="3">
    <source>
        <dbReference type="Proteomes" id="UP000632740"/>
    </source>
</evidence>
<gene>
    <name evidence="2" type="ORF">Cch01nite_05210</name>
</gene>
<organism evidence="2 3">
    <name type="scientific">Cellulomonas chitinilytica</name>
    <dbReference type="NCBI Taxonomy" id="398759"/>
    <lineage>
        <taxon>Bacteria</taxon>
        <taxon>Bacillati</taxon>
        <taxon>Actinomycetota</taxon>
        <taxon>Actinomycetes</taxon>
        <taxon>Micrococcales</taxon>
        <taxon>Cellulomonadaceae</taxon>
        <taxon>Cellulomonas</taxon>
    </lineage>
</organism>
<evidence type="ECO:0000313" key="2">
    <source>
        <dbReference type="EMBL" id="GIG19797.1"/>
    </source>
</evidence>
<dbReference type="SUPFAM" id="SSF56112">
    <property type="entry name" value="Protein kinase-like (PK-like)"/>
    <property type="match status" value="1"/>
</dbReference>
<evidence type="ECO:0000256" key="1">
    <source>
        <dbReference type="SAM" id="Phobius"/>
    </source>
</evidence>
<dbReference type="AlphaFoldDB" id="A0A919NYD6"/>
<feature type="transmembrane region" description="Helical" evidence="1">
    <location>
        <begin position="264"/>
        <end position="286"/>
    </location>
</feature>
<protein>
    <recommendedName>
        <fullName evidence="4">Protein kinase domain-containing protein</fullName>
    </recommendedName>
</protein>
<dbReference type="InterPro" id="IPR011009">
    <property type="entry name" value="Kinase-like_dom_sf"/>
</dbReference>
<proteinExistence type="predicted"/>
<dbReference type="Proteomes" id="UP000632740">
    <property type="component" value="Unassembled WGS sequence"/>
</dbReference>
<sequence>MDRFLVPGDVATALDAAGYRVVGPAGRDGTGFTARPDDGSDRPVELHVVATALDDVMRARIARLRALRHDHLCRFLDAVELSPGRVGLVVEPVEGPTLDELRAARAPLGDGEAVTVAIPVADALAALHDAGLVHGAVDASTVVVRPDGRPVLVDLRAAVLGLGTPDGDVRRLLATVLGQMPGPDAHLASAAGGAPALRDAFEALLHLPELLAAQVVDACYRTAEPEAVRLPDAGTRAAADLVRAAHRGSSTPAPRRRQRRPRRLVRAGLVAVAALAVASAGTALVVRFAPVADGPSTGASADVDPVLDRTDPVAAAVELSRRRAGVVASAQVAALTRVEVDGGPAFTADSGVVAALAGGHVEGLTVHVADAHLRARPAPGLDAQVALTTSMSTHIRVSADGASRVEVPAAPERTVVLGLRWTDDGWRVWDVTAAPG</sequence>
<dbReference type="Gene3D" id="1.10.510.10">
    <property type="entry name" value="Transferase(Phosphotransferase) domain 1"/>
    <property type="match status" value="1"/>
</dbReference>
<dbReference type="RefSeq" id="WP_203748235.1">
    <property type="nucleotide sequence ID" value="NZ_BONK01000002.1"/>
</dbReference>
<dbReference type="EMBL" id="BONK01000002">
    <property type="protein sequence ID" value="GIG19797.1"/>
    <property type="molecule type" value="Genomic_DNA"/>
</dbReference>
<accession>A0A919NYD6</accession>
<evidence type="ECO:0008006" key="4">
    <source>
        <dbReference type="Google" id="ProtNLM"/>
    </source>
</evidence>
<keyword evidence="1" id="KW-0812">Transmembrane</keyword>
<keyword evidence="1" id="KW-0472">Membrane</keyword>
<comment type="caution">
    <text evidence="2">The sequence shown here is derived from an EMBL/GenBank/DDBJ whole genome shotgun (WGS) entry which is preliminary data.</text>
</comment>
<keyword evidence="3" id="KW-1185">Reference proteome</keyword>
<keyword evidence="1" id="KW-1133">Transmembrane helix</keyword>
<reference evidence="2" key="1">
    <citation type="submission" date="2021-01" db="EMBL/GenBank/DDBJ databases">
        <title>Whole genome shotgun sequence of Cellulomonas chitinilytica NBRC 110799.</title>
        <authorList>
            <person name="Komaki H."/>
            <person name="Tamura T."/>
        </authorList>
    </citation>
    <scope>NUCLEOTIDE SEQUENCE</scope>
    <source>
        <strain evidence="2">NBRC 110799</strain>
    </source>
</reference>